<evidence type="ECO:0000256" key="1">
    <source>
        <dbReference type="ARBA" id="ARBA00005791"/>
    </source>
</evidence>
<comment type="caution">
    <text evidence="3">The sequence shown here is derived from an EMBL/GenBank/DDBJ whole genome shotgun (WGS) entry which is preliminary data.</text>
</comment>
<reference evidence="4" key="1">
    <citation type="journal article" date="2019" name="Int. J. Syst. Evol. Microbiol.">
        <title>The Global Catalogue of Microorganisms (GCM) 10K type strain sequencing project: providing services to taxonomists for standard genome sequencing and annotation.</title>
        <authorList>
            <consortium name="The Broad Institute Genomics Platform"/>
            <consortium name="The Broad Institute Genome Sequencing Center for Infectious Disease"/>
            <person name="Wu L."/>
            <person name="Ma J."/>
        </authorList>
    </citation>
    <scope>NUCLEOTIDE SEQUENCE [LARGE SCALE GENOMIC DNA]</scope>
    <source>
        <strain evidence="4">CGMCC 4.5798</strain>
    </source>
</reference>
<comment type="similarity">
    <text evidence="1">Belongs to the thioredoxin family. DsbA subfamily.</text>
</comment>
<dbReference type="SUPFAM" id="SSF52833">
    <property type="entry name" value="Thioredoxin-like"/>
    <property type="match status" value="1"/>
</dbReference>
<accession>A0ABW0RXS5</accession>
<proteinExistence type="inferred from homology"/>
<evidence type="ECO:0000313" key="4">
    <source>
        <dbReference type="Proteomes" id="UP001596086"/>
    </source>
</evidence>
<dbReference type="PROSITE" id="PS51352">
    <property type="entry name" value="THIOREDOXIN_2"/>
    <property type="match status" value="1"/>
</dbReference>
<name>A0ABW0RXS5_9BURK</name>
<sequence length="178" mass="19901">MDRVDRIGPDEHVRGPQDAALTLIEYGDFQCPYCARAHEALSGLSAELADELGGIRLVFRHLPLADLHPLAELAAEAAEAAASQGKFWDMHDILFEQQRTVMDKQDLAVLAESLDLDIERFRAEVLERRHRPRIQGDLERAHQDGASKTPTFFINGERYRGDSDQASLRQALTAALGR</sequence>
<dbReference type="Gene3D" id="3.40.30.10">
    <property type="entry name" value="Glutaredoxin"/>
    <property type="match status" value="1"/>
</dbReference>
<organism evidence="3 4">
    <name type="scientific">Massilia aerilata</name>
    <dbReference type="NCBI Taxonomy" id="453817"/>
    <lineage>
        <taxon>Bacteria</taxon>
        <taxon>Pseudomonadati</taxon>
        <taxon>Pseudomonadota</taxon>
        <taxon>Betaproteobacteria</taxon>
        <taxon>Burkholderiales</taxon>
        <taxon>Oxalobacteraceae</taxon>
        <taxon>Telluria group</taxon>
        <taxon>Massilia</taxon>
    </lineage>
</organism>
<dbReference type="InterPro" id="IPR012336">
    <property type="entry name" value="Thioredoxin-like_fold"/>
</dbReference>
<dbReference type="PANTHER" id="PTHR13887">
    <property type="entry name" value="GLUTATHIONE S-TRANSFERASE KAPPA"/>
    <property type="match status" value="1"/>
</dbReference>
<gene>
    <name evidence="3" type="ORF">ACFPO9_13795</name>
</gene>
<keyword evidence="4" id="KW-1185">Reference proteome</keyword>
<dbReference type="InterPro" id="IPR013766">
    <property type="entry name" value="Thioredoxin_domain"/>
</dbReference>
<dbReference type="RefSeq" id="WP_379771652.1">
    <property type="nucleotide sequence ID" value="NZ_JBHSMZ010000008.1"/>
</dbReference>
<feature type="domain" description="Thioredoxin" evidence="2">
    <location>
        <begin position="1"/>
        <end position="177"/>
    </location>
</feature>
<evidence type="ECO:0000313" key="3">
    <source>
        <dbReference type="EMBL" id="MFC5549584.1"/>
    </source>
</evidence>
<dbReference type="PANTHER" id="PTHR13887:SF55">
    <property type="entry name" value="SLR0313 PROTEIN"/>
    <property type="match status" value="1"/>
</dbReference>
<dbReference type="EMBL" id="JBHSMZ010000008">
    <property type="protein sequence ID" value="MFC5549584.1"/>
    <property type="molecule type" value="Genomic_DNA"/>
</dbReference>
<dbReference type="Proteomes" id="UP001596086">
    <property type="component" value="Unassembled WGS sequence"/>
</dbReference>
<dbReference type="InterPro" id="IPR036249">
    <property type="entry name" value="Thioredoxin-like_sf"/>
</dbReference>
<dbReference type="Pfam" id="PF13462">
    <property type="entry name" value="Thioredoxin_4"/>
    <property type="match status" value="1"/>
</dbReference>
<protein>
    <submittedName>
        <fullName evidence="3">DsbA family protein</fullName>
    </submittedName>
</protein>
<evidence type="ECO:0000259" key="2">
    <source>
        <dbReference type="PROSITE" id="PS51352"/>
    </source>
</evidence>